<dbReference type="Pfam" id="PF00628">
    <property type="entry name" value="PHD"/>
    <property type="match status" value="3"/>
</dbReference>
<evidence type="ECO:0000259" key="19">
    <source>
        <dbReference type="PROSITE" id="PS51011"/>
    </source>
</evidence>
<evidence type="ECO:0000256" key="5">
    <source>
        <dbReference type="ARBA" id="ARBA00022723"/>
    </source>
</evidence>
<dbReference type="InterPro" id="IPR048615">
    <property type="entry name" value="KDM5_C-hel"/>
</dbReference>
<dbReference type="SUPFAM" id="SSF57903">
    <property type="entry name" value="FYVE/PHD zinc finger"/>
    <property type="match status" value="3"/>
</dbReference>
<dbReference type="Pfam" id="PF01388">
    <property type="entry name" value="ARID"/>
    <property type="match status" value="1"/>
</dbReference>
<dbReference type="SMART" id="SM00545">
    <property type="entry name" value="JmjN"/>
    <property type="match status" value="1"/>
</dbReference>
<feature type="domain" description="JmjN" evidence="20">
    <location>
        <begin position="35"/>
        <end position="76"/>
    </location>
</feature>
<evidence type="ECO:0000256" key="10">
    <source>
        <dbReference type="ARBA" id="ARBA00022964"/>
    </source>
</evidence>
<feature type="compositionally biased region" description="Low complexity" evidence="17">
    <location>
        <begin position="1627"/>
        <end position="1642"/>
    </location>
</feature>
<dbReference type="PROSITE" id="PS51011">
    <property type="entry name" value="ARID"/>
    <property type="match status" value="1"/>
</dbReference>
<evidence type="ECO:0000256" key="11">
    <source>
        <dbReference type="ARBA" id="ARBA00023002"/>
    </source>
</evidence>
<dbReference type="InterPro" id="IPR001606">
    <property type="entry name" value="ARID_dom"/>
</dbReference>
<comment type="subcellular location">
    <subcellularLocation>
        <location evidence="2">Nucleus</location>
    </subcellularLocation>
</comment>
<dbReference type="GO" id="GO:0008270">
    <property type="term" value="F:zinc ion binding"/>
    <property type="evidence" value="ECO:0007669"/>
    <property type="project" value="UniProtKB-KW"/>
</dbReference>
<proteinExistence type="inferred from homology"/>
<evidence type="ECO:0000256" key="9">
    <source>
        <dbReference type="ARBA" id="ARBA00022853"/>
    </source>
</evidence>
<evidence type="ECO:0000256" key="2">
    <source>
        <dbReference type="ARBA" id="ARBA00004123"/>
    </source>
</evidence>
<feature type="compositionally biased region" description="Pro residues" evidence="17">
    <location>
        <begin position="1829"/>
        <end position="1838"/>
    </location>
</feature>
<evidence type="ECO:0000256" key="6">
    <source>
        <dbReference type="ARBA" id="ARBA00022737"/>
    </source>
</evidence>
<keyword evidence="7 15" id="KW-0863">Zinc-finger</keyword>
<feature type="compositionally biased region" description="Polar residues" evidence="17">
    <location>
        <begin position="1305"/>
        <end position="1339"/>
    </location>
</feature>
<dbReference type="Pfam" id="PF02373">
    <property type="entry name" value="JmjC"/>
    <property type="match status" value="1"/>
</dbReference>
<dbReference type="EC" id="1.14.11.67" evidence="4"/>
<feature type="coiled-coil region" evidence="16">
    <location>
        <begin position="826"/>
        <end position="853"/>
    </location>
</feature>
<evidence type="ECO:0000256" key="12">
    <source>
        <dbReference type="ARBA" id="ARBA00023004"/>
    </source>
</evidence>
<evidence type="ECO:0000256" key="16">
    <source>
        <dbReference type="SAM" id="Coils"/>
    </source>
</evidence>
<dbReference type="PROSITE" id="PS51184">
    <property type="entry name" value="JMJC"/>
    <property type="match status" value="1"/>
</dbReference>
<evidence type="ECO:0000313" key="23">
    <source>
        <dbReference type="Proteomes" id="UP001372834"/>
    </source>
</evidence>
<dbReference type="SMART" id="SM01014">
    <property type="entry name" value="ARID"/>
    <property type="match status" value="1"/>
</dbReference>
<comment type="cofactor">
    <cofactor evidence="1">
        <name>Fe(2+)</name>
        <dbReference type="ChEBI" id="CHEBI:29033"/>
    </cofactor>
</comment>
<dbReference type="PROSITE" id="PS01359">
    <property type="entry name" value="ZF_PHD_1"/>
    <property type="match status" value="2"/>
</dbReference>
<dbReference type="InterPro" id="IPR019787">
    <property type="entry name" value="Znf_PHD-finger"/>
</dbReference>
<dbReference type="CDD" id="cd16864">
    <property type="entry name" value="ARID_JARID"/>
    <property type="match status" value="1"/>
</dbReference>
<dbReference type="GO" id="GO:0000785">
    <property type="term" value="C:chromatin"/>
    <property type="evidence" value="ECO:0007669"/>
    <property type="project" value="TreeGrafter"/>
</dbReference>
<dbReference type="InterPro" id="IPR036431">
    <property type="entry name" value="ARID_dom_sf"/>
</dbReference>
<dbReference type="Gene3D" id="3.30.40.10">
    <property type="entry name" value="Zinc/RING finger domain, C3HC4 (zinc finger)"/>
    <property type="match status" value="2"/>
</dbReference>
<dbReference type="SMART" id="SM00558">
    <property type="entry name" value="JmjC"/>
    <property type="match status" value="1"/>
</dbReference>
<feature type="compositionally biased region" description="Low complexity" evidence="17">
    <location>
        <begin position="1804"/>
        <end position="1813"/>
    </location>
</feature>
<name>A0AAN8P6C6_POLSC</name>
<dbReference type="Gene3D" id="1.10.150.60">
    <property type="entry name" value="ARID DNA-binding domain"/>
    <property type="match status" value="1"/>
</dbReference>
<feature type="domain" description="PHD-type" evidence="18">
    <location>
        <begin position="281"/>
        <end position="331"/>
    </location>
</feature>
<evidence type="ECO:0000256" key="17">
    <source>
        <dbReference type="SAM" id="MobiDB-lite"/>
    </source>
</evidence>
<dbReference type="Pfam" id="PF02928">
    <property type="entry name" value="zf-C5HC2"/>
    <property type="match status" value="1"/>
</dbReference>
<evidence type="ECO:0000256" key="15">
    <source>
        <dbReference type="PROSITE-ProRule" id="PRU00146"/>
    </source>
</evidence>
<protein>
    <recommendedName>
        <fullName evidence="4">[histone H3]-trimethyl-L-lysine(4) demethylase</fullName>
        <ecNumber evidence="4">1.14.11.67</ecNumber>
    </recommendedName>
</protein>
<dbReference type="SUPFAM" id="SSF46774">
    <property type="entry name" value="ARID-like"/>
    <property type="match status" value="1"/>
</dbReference>
<dbReference type="InterPro" id="IPR011011">
    <property type="entry name" value="Znf_FYVE_PHD"/>
</dbReference>
<keyword evidence="12" id="KW-0408">Iron</keyword>
<dbReference type="SMART" id="SM00249">
    <property type="entry name" value="PHD"/>
    <property type="match status" value="3"/>
</dbReference>
<dbReference type="InterPro" id="IPR003347">
    <property type="entry name" value="JmjC_dom"/>
</dbReference>
<feature type="compositionally biased region" description="Low complexity" evidence="17">
    <location>
        <begin position="2003"/>
        <end position="2020"/>
    </location>
</feature>
<organism evidence="22 23">
    <name type="scientific">Polyplax serrata</name>
    <name type="common">Common mouse louse</name>
    <dbReference type="NCBI Taxonomy" id="468196"/>
    <lineage>
        <taxon>Eukaryota</taxon>
        <taxon>Metazoa</taxon>
        <taxon>Ecdysozoa</taxon>
        <taxon>Arthropoda</taxon>
        <taxon>Hexapoda</taxon>
        <taxon>Insecta</taxon>
        <taxon>Pterygota</taxon>
        <taxon>Neoptera</taxon>
        <taxon>Paraneoptera</taxon>
        <taxon>Psocodea</taxon>
        <taxon>Troctomorpha</taxon>
        <taxon>Phthiraptera</taxon>
        <taxon>Anoplura</taxon>
        <taxon>Polyplacidae</taxon>
        <taxon>Polyplax</taxon>
    </lineage>
</organism>
<dbReference type="GO" id="GO:0034647">
    <property type="term" value="F:histone H3K4me/H3K4me2/H3K4me3 demethylase activity"/>
    <property type="evidence" value="ECO:0007669"/>
    <property type="project" value="UniProtKB-EC"/>
</dbReference>
<dbReference type="GO" id="GO:0006355">
    <property type="term" value="P:regulation of DNA-templated transcription"/>
    <property type="evidence" value="ECO:0007669"/>
    <property type="project" value="TreeGrafter"/>
</dbReference>
<evidence type="ECO:0000256" key="3">
    <source>
        <dbReference type="ARBA" id="ARBA00006801"/>
    </source>
</evidence>
<feature type="region of interest" description="Disordered" evidence="17">
    <location>
        <begin position="1965"/>
        <end position="2037"/>
    </location>
</feature>
<feature type="compositionally biased region" description="Basic and acidic residues" evidence="17">
    <location>
        <begin position="213"/>
        <end position="223"/>
    </location>
</feature>
<dbReference type="InterPro" id="IPR013083">
    <property type="entry name" value="Znf_RING/FYVE/PHD"/>
</dbReference>
<feature type="domain" description="PHD-type" evidence="18">
    <location>
        <begin position="1137"/>
        <end position="1201"/>
    </location>
</feature>
<feature type="region of interest" description="Disordered" evidence="17">
    <location>
        <begin position="1305"/>
        <end position="1350"/>
    </location>
</feature>
<comment type="catalytic activity">
    <reaction evidence="14">
        <text>N(6),N(6),N(6)-trimethyl-L-lysyl(4)-[histone H3] + 3 2-oxoglutarate + 3 O2 = L-lysyl(4)-[histone H3] + 3 formaldehyde + 3 succinate + 3 CO2</text>
        <dbReference type="Rhea" id="RHEA:60208"/>
        <dbReference type="Rhea" id="RHEA-COMP:15537"/>
        <dbReference type="Rhea" id="RHEA-COMP:15547"/>
        <dbReference type="ChEBI" id="CHEBI:15379"/>
        <dbReference type="ChEBI" id="CHEBI:16526"/>
        <dbReference type="ChEBI" id="CHEBI:16810"/>
        <dbReference type="ChEBI" id="CHEBI:16842"/>
        <dbReference type="ChEBI" id="CHEBI:29969"/>
        <dbReference type="ChEBI" id="CHEBI:30031"/>
        <dbReference type="ChEBI" id="CHEBI:61961"/>
        <dbReference type="EC" id="1.14.11.67"/>
    </reaction>
</comment>
<dbReference type="PROSITE" id="PS50016">
    <property type="entry name" value="ZF_PHD_2"/>
    <property type="match status" value="2"/>
</dbReference>
<dbReference type="Pfam" id="PF02375">
    <property type="entry name" value="JmjN"/>
    <property type="match status" value="1"/>
</dbReference>
<dbReference type="PROSITE" id="PS51183">
    <property type="entry name" value="JMJN"/>
    <property type="match status" value="1"/>
</dbReference>
<dbReference type="Proteomes" id="UP001372834">
    <property type="component" value="Unassembled WGS sequence"/>
</dbReference>
<evidence type="ECO:0000256" key="4">
    <source>
        <dbReference type="ARBA" id="ARBA00012902"/>
    </source>
</evidence>
<evidence type="ECO:0000259" key="20">
    <source>
        <dbReference type="PROSITE" id="PS51183"/>
    </source>
</evidence>
<feature type="compositionally biased region" description="Basic and acidic residues" evidence="17">
    <location>
        <begin position="1762"/>
        <end position="1773"/>
    </location>
</feature>
<dbReference type="InterPro" id="IPR001965">
    <property type="entry name" value="Znf_PHD"/>
</dbReference>
<feature type="region of interest" description="Disordered" evidence="17">
    <location>
        <begin position="1614"/>
        <end position="1645"/>
    </location>
</feature>
<feature type="region of interest" description="Disordered" evidence="17">
    <location>
        <begin position="199"/>
        <end position="223"/>
    </location>
</feature>
<dbReference type="Gene3D" id="2.60.120.650">
    <property type="entry name" value="Cupin"/>
    <property type="match status" value="1"/>
</dbReference>
<feature type="compositionally biased region" description="Basic and acidic residues" evidence="17">
    <location>
        <begin position="1340"/>
        <end position="1350"/>
    </location>
</feature>
<dbReference type="GO" id="GO:0005634">
    <property type="term" value="C:nucleus"/>
    <property type="evidence" value="ECO:0007669"/>
    <property type="project" value="UniProtKB-SubCell"/>
</dbReference>
<feature type="compositionally biased region" description="Low complexity" evidence="17">
    <location>
        <begin position="1850"/>
        <end position="1859"/>
    </location>
</feature>
<evidence type="ECO:0000256" key="14">
    <source>
        <dbReference type="ARBA" id="ARBA00048734"/>
    </source>
</evidence>
<feature type="compositionally biased region" description="Pro residues" evidence="17">
    <location>
        <begin position="1775"/>
        <end position="1786"/>
    </location>
</feature>
<accession>A0AAN8P6C6</accession>
<feature type="region of interest" description="Disordered" evidence="17">
    <location>
        <begin position="1448"/>
        <end position="1488"/>
    </location>
</feature>
<feature type="region of interest" description="Disordered" evidence="17">
    <location>
        <begin position="1738"/>
        <end position="1890"/>
    </location>
</feature>
<evidence type="ECO:0000259" key="18">
    <source>
        <dbReference type="PROSITE" id="PS50016"/>
    </source>
</evidence>
<feature type="domain" description="ARID" evidence="19">
    <location>
        <begin position="100"/>
        <end position="190"/>
    </location>
</feature>
<keyword evidence="13" id="KW-0539">Nucleus</keyword>
<dbReference type="InterPro" id="IPR003349">
    <property type="entry name" value="JmjN"/>
</dbReference>
<keyword evidence="6" id="KW-0677">Repeat</keyword>
<dbReference type="InterPro" id="IPR013637">
    <property type="entry name" value="Lys_sp_deMease-like_dom"/>
</dbReference>
<dbReference type="SUPFAM" id="SSF51197">
    <property type="entry name" value="Clavaminate synthase-like"/>
    <property type="match status" value="1"/>
</dbReference>
<comment type="similarity">
    <text evidence="3">Belongs to the JARID1 histone demethylase family.</text>
</comment>
<keyword evidence="5" id="KW-0479">Metal-binding</keyword>
<dbReference type="InterPro" id="IPR004198">
    <property type="entry name" value="Znf_C5HC2"/>
</dbReference>
<keyword evidence="11" id="KW-0560">Oxidoreductase</keyword>
<evidence type="ECO:0000256" key="13">
    <source>
        <dbReference type="ARBA" id="ARBA00023242"/>
    </source>
</evidence>
<keyword evidence="9" id="KW-0156">Chromatin regulator</keyword>
<feature type="region of interest" description="Disordered" evidence="17">
    <location>
        <begin position="1507"/>
        <end position="1559"/>
    </location>
</feature>
<keyword evidence="16" id="KW-0175">Coiled coil</keyword>
<sequence length="2037" mass="231535">MVYKREKSPNKSPNKGLQMSPMVAEEFHFVVPPEAPVYTPQNNEFDDPLAYIAKIRPEAEKYGICKIKPPPDWQPPFAVDVDRFKFTPRIQRLNELEAKTRIKLNFLDQIAKFWELQGSSLKIPMVERRALDLYALHRFVEEEGGFYGSTTNRKWSKIAGKMGFPTGRDLGSVLKHHYERILHPFDIFKQGKTVAQIKSEKDENSDCETNGSDAKKKEKDYKPHGIVSRQAIRPPAEKYARRSKRCFQNKSKQGECIENRAKCKKKEVKKNSHYEYDPLAKYICHNCERGDAEENMLLCDGCDDSYHTFCLLPPLTEVPKGDWRCPKCVAAEVSKPMEAFGFEQARREYTLQQFGEMADQFKSDYFNMPVHMVPSTLIEKEFWRIVSSIDEDVTVEYGADLHTMDHGSGFPTKISVEEMATCEIEYAKSRWNLNNLPCLENSVLGHINADISGMKVPWMYVGMCFATFCWHNEDHWSYSINYLHWGEAKTWYGVPGGKAEEFELSMKKAAPELFQSQPDLLHQLVTIMNPNILMDAGVPVYRTDQEAGEFVITFPRAYHAGFNQGYNFAEAVNFAPADWLAKGRECIDHYSMLRRYCVFSHDELICKMASCPNSLDLTVATATFQDMKIMVQTEKKLRKSLLEWGVTEAEREAFELLPDDERQCDVCKTTCFLSAVTCSCNNELLVCLRHCTELCKCPPEKHTLRYRYTLDELPVMLEKLKLRVECYDTWCENVTNALDRTKEKTVTFPELKAFLNTAYDKKFPNTDLLNNLKNAVEEAEKCAAVAQQLANKKLRTRTRQTAESKYKLTMEELTLFHEEIENLCCILTETETIKELLEKVKDFQNEAKKLLDLETADSAALEKCIDAGIMLDVELPELVVLKHNLQRITWLEEVADTKEDEDEVTLDVLRSLLDAGVELPPHSLVEKEMASLQQLLMNVEKWEEKAKECLNSKQRQPISALEKLIAEGEELPAFLPSEGSLRDALKKAKDWIAKVEAIENAPDFPYLDTLETLVNKGRHIPVKLEVMSVFESKLENAKSWKERTARTFLRKNSRYTLMEALSPRTEFGINVLKMKKKKPSDDNSYSAPTVFDVKLEGTVSPVAVVAAFKHAERQEMTAMRDLRLQNLRKRANDKGDIKYCICRRGATGFMLQCELCKDWFHAACVPLPKHTGAKTKQSPAQQLAAAATREVKFLCPCCLRSRRPRLETILSLLVSLQKLEVRLPEGEALQCLTERAMNWQDRARTSLATDEIANALAKLSVLSQKLVEAAAREKTEKIITSELKKAAGKIGNPELHRRVRAISGVSSNEDLSQSQSNMHGSGWLSQNNDDHSQNGFNQDHSQDGFSEKNNDDAVSSLTYFSGNSEHAYSTASKTPLVKQAKQPPLVLSEIARAELEELMLEGDLLEVSLDETVHIWRILQATKPKPEKEKYPPIEQLESELIAGKIEKDRFKAKQRARKRRTEEHDNSQQSIKGKKYKAKQPQLNSPTIYNDLSKINVAAVAAQTGKKFNKKHLKDSGKKFKPGKQMKRKLNEPEKKTLTKRKKKVDRESSTDSDSDENCAAKKCLKPIGKEVDWVQCDGGCEKWYHFKCLGIDKKDIREDEDFICDGCQKMSLKRGPRHHSQQQNNTSVSSHRSDSVTSNRVKVEPTNLDESLGLDALLSLASGLPEADTSAVGGMEGNNGGWMHQQGFSYDMDVHRTFHSMPSRLGLPVSDPIPNPPEMLLPPNPMPLPGPVPISNAPHSYPIQERPPIQKYPPTMEQHGYPDMKYQDKKMPAPTPPAPPPPPQSAETQYHHYGLPENVMQYSPHPQNYNPHHPPMYPHNYQNSQPAPAPGPPSSLPPNYTYPTQSFPQPNQNYPNQVNRDFIQHGPPFGPHHNYRYPSAPPYPSDPYGNITQQGDAYARGTLPVAPPVQESYVLTQLTDSNKSNYPVQSFPISESSFNQPEYHPVFSNDRKGFLEKVSTNEDVQPMENPNLRESEGIAGCPTSECEQGIENTMREHQMEEQQQQQRSEQEDQQGQQESSKECLDNKVNTLLSAS</sequence>
<dbReference type="FunFam" id="2.60.120.650:FF:000028">
    <property type="entry name" value="Lysine-specific demethylase lid"/>
    <property type="match status" value="1"/>
</dbReference>
<dbReference type="Pfam" id="PF08429">
    <property type="entry name" value="PLU-1"/>
    <property type="match status" value="1"/>
</dbReference>
<dbReference type="CDD" id="cd15610">
    <property type="entry name" value="PHD3_KDM5A_like"/>
    <property type="match status" value="1"/>
</dbReference>
<evidence type="ECO:0000256" key="7">
    <source>
        <dbReference type="ARBA" id="ARBA00022771"/>
    </source>
</evidence>
<dbReference type="CDD" id="cd15605">
    <property type="entry name" value="PHD1_Lid_like"/>
    <property type="match status" value="1"/>
</dbReference>
<comment type="caution">
    <text evidence="22">The sequence shown here is derived from an EMBL/GenBank/DDBJ whole genome shotgun (WGS) entry which is preliminary data.</text>
</comment>
<dbReference type="PANTHER" id="PTHR10694">
    <property type="entry name" value="LYSINE-SPECIFIC DEMETHYLASE"/>
    <property type="match status" value="1"/>
</dbReference>
<dbReference type="SMART" id="SM00501">
    <property type="entry name" value="BRIGHT"/>
    <property type="match status" value="1"/>
</dbReference>
<keyword evidence="8" id="KW-0862">Zinc</keyword>
<dbReference type="GO" id="GO:0003677">
    <property type="term" value="F:DNA binding"/>
    <property type="evidence" value="ECO:0007669"/>
    <property type="project" value="InterPro"/>
</dbReference>
<reference evidence="22 23" key="1">
    <citation type="submission" date="2023-10" db="EMBL/GenBank/DDBJ databases">
        <title>Genomes of two closely related lineages of the louse Polyplax serrata with different host specificities.</title>
        <authorList>
            <person name="Martinu J."/>
            <person name="Tarabai H."/>
            <person name="Stefka J."/>
            <person name="Hypsa V."/>
        </authorList>
    </citation>
    <scope>NUCLEOTIDE SEQUENCE [LARGE SCALE GENOMIC DNA]</scope>
    <source>
        <strain evidence="22">HR10_N</strain>
    </source>
</reference>
<evidence type="ECO:0000313" key="22">
    <source>
        <dbReference type="EMBL" id="KAK6618795.1"/>
    </source>
</evidence>
<dbReference type="InterPro" id="IPR019786">
    <property type="entry name" value="Zinc_finger_PHD-type_CS"/>
</dbReference>
<dbReference type="CDD" id="cd15606">
    <property type="entry name" value="PHD2_KDM5A"/>
    <property type="match status" value="1"/>
</dbReference>
<evidence type="ECO:0000256" key="1">
    <source>
        <dbReference type="ARBA" id="ARBA00001954"/>
    </source>
</evidence>
<dbReference type="Pfam" id="PF21323">
    <property type="entry name" value="KDM5_C-hel"/>
    <property type="match status" value="1"/>
</dbReference>
<gene>
    <name evidence="22" type="ORF">RUM43_013186</name>
</gene>
<dbReference type="PANTHER" id="PTHR10694:SF33">
    <property type="entry name" value="LYSINE-SPECIFIC DEMETHYLASE 5"/>
    <property type="match status" value="1"/>
</dbReference>
<dbReference type="InterPro" id="IPR047970">
    <property type="entry name" value="KDM5A_PHD2"/>
</dbReference>
<evidence type="ECO:0000259" key="21">
    <source>
        <dbReference type="PROSITE" id="PS51184"/>
    </source>
</evidence>
<dbReference type="EMBL" id="JAWJWE010000041">
    <property type="protein sequence ID" value="KAK6618795.1"/>
    <property type="molecule type" value="Genomic_DNA"/>
</dbReference>
<evidence type="ECO:0000256" key="8">
    <source>
        <dbReference type="ARBA" id="ARBA00022833"/>
    </source>
</evidence>
<feature type="compositionally biased region" description="Basic residues" evidence="17">
    <location>
        <begin position="1508"/>
        <end position="1529"/>
    </location>
</feature>
<feature type="domain" description="JmjC" evidence="21">
    <location>
        <begin position="425"/>
        <end position="591"/>
    </location>
</feature>
<keyword evidence="10" id="KW-0223">Dioxygenase</keyword>
<dbReference type="FunFam" id="1.10.150.60:FF:000001">
    <property type="entry name" value="Putative lysine-specific demethylase 5b"/>
    <property type="match status" value="1"/>
</dbReference>
<feature type="coiled-coil region" evidence="16">
    <location>
        <begin position="925"/>
        <end position="952"/>
    </location>
</feature>